<protein>
    <submittedName>
        <fullName evidence="12">NAD-dependent malic enzyme</fullName>
    </submittedName>
</protein>
<feature type="binding site" evidence="7">
    <location>
        <position position="156"/>
    </location>
    <ligand>
        <name>(S)-malate</name>
        <dbReference type="ChEBI" id="CHEBI:15589"/>
    </ligand>
</feature>
<feature type="active site" description="Proton acceptor" evidence="6">
    <location>
        <position position="174"/>
    </location>
</feature>
<dbReference type="InterPro" id="IPR012301">
    <property type="entry name" value="Malic_N_dom"/>
</dbReference>
<evidence type="ECO:0000256" key="1">
    <source>
        <dbReference type="ARBA" id="ARBA00001936"/>
    </source>
</evidence>
<dbReference type="EMBL" id="CP049278">
    <property type="protein sequence ID" value="QNC63028.1"/>
    <property type="molecule type" value="Genomic_DNA"/>
</dbReference>
<dbReference type="PANTHER" id="PTHR23406:SF34">
    <property type="entry name" value="NAD-DEPENDENT MALIC ENZYME, MITOCHONDRIAL"/>
    <property type="match status" value="1"/>
</dbReference>
<evidence type="ECO:0000256" key="6">
    <source>
        <dbReference type="PIRSR" id="PIRSR000106-1"/>
    </source>
</evidence>
<dbReference type="InterPro" id="IPR012302">
    <property type="entry name" value="Malic_NAD-bd"/>
</dbReference>
<keyword evidence="5" id="KW-0520">NAD</keyword>
<dbReference type="Gene3D" id="3.40.50.10380">
    <property type="entry name" value="Malic enzyme, N-terminal domain"/>
    <property type="match status" value="1"/>
</dbReference>
<dbReference type="GO" id="GO:0046872">
    <property type="term" value="F:metal ion binding"/>
    <property type="evidence" value="ECO:0007669"/>
    <property type="project" value="UniProtKB-KW"/>
</dbReference>
<evidence type="ECO:0000256" key="9">
    <source>
        <dbReference type="RuleBase" id="RU003427"/>
    </source>
</evidence>
<evidence type="ECO:0000313" key="13">
    <source>
        <dbReference type="Proteomes" id="UP000515238"/>
    </source>
</evidence>
<feature type="domain" description="Malic enzyme N-terminal" evidence="11">
    <location>
        <begin position="80"/>
        <end position="260"/>
    </location>
</feature>
<organism evidence="12 13">
    <name type="scientific">Shigella boydii</name>
    <dbReference type="NCBI Taxonomy" id="621"/>
    <lineage>
        <taxon>Bacteria</taxon>
        <taxon>Pseudomonadati</taxon>
        <taxon>Pseudomonadota</taxon>
        <taxon>Gammaproteobacteria</taxon>
        <taxon>Enterobacterales</taxon>
        <taxon>Enterobacteriaceae</taxon>
        <taxon>Shigella</taxon>
    </lineage>
</organism>
<proteinExistence type="inferred from homology"/>
<dbReference type="Proteomes" id="UP000515238">
    <property type="component" value="Chromosome"/>
</dbReference>
<dbReference type="GO" id="GO:0016616">
    <property type="term" value="F:oxidoreductase activity, acting on the CH-OH group of donors, NAD or NADP as acceptor"/>
    <property type="evidence" value="ECO:0007669"/>
    <property type="project" value="InterPro"/>
</dbReference>
<evidence type="ECO:0000259" key="11">
    <source>
        <dbReference type="SMART" id="SM01274"/>
    </source>
</evidence>
<dbReference type="InterPro" id="IPR037062">
    <property type="entry name" value="Malic_N_dom_sf"/>
</dbReference>
<feature type="binding site" evidence="8">
    <location>
        <position position="246"/>
    </location>
    <ligand>
        <name>a divalent metal cation</name>
        <dbReference type="ChEBI" id="CHEBI:60240"/>
    </ligand>
</feature>
<evidence type="ECO:0000256" key="8">
    <source>
        <dbReference type="PIRSR" id="PIRSR000106-3"/>
    </source>
</evidence>
<comment type="cofactor">
    <cofactor evidence="1">
        <name>Mn(2+)</name>
        <dbReference type="ChEBI" id="CHEBI:29035"/>
    </cofactor>
</comment>
<evidence type="ECO:0000256" key="4">
    <source>
        <dbReference type="ARBA" id="ARBA00023002"/>
    </source>
</evidence>
<dbReference type="SMART" id="SM00919">
    <property type="entry name" value="Malic_M"/>
    <property type="match status" value="1"/>
</dbReference>
<feature type="binding site" evidence="8">
    <location>
        <position position="269"/>
    </location>
    <ligand>
        <name>a divalent metal cation</name>
        <dbReference type="ChEBI" id="CHEBI:60240"/>
    </ligand>
</feature>
<dbReference type="Gene3D" id="3.40.50.720">
    <property type="entry name" value="NAD(P)-binding Rossmann-like Domain"/>
    <property type="match status" value="1"/>
</dbReference>
<reference evidence="12 13" key="1">
    <citation type="submission" date="2020-08" db="EMBL/GenBank/DDBJ databases">
        <title>Complete genome sequencing of Shigella boydii.</title>
        <authorList>
            <person name="Hazen T.H."/>
            <person name="Michalski J.M."/>
            <person name="Rasko D.A."/>
        </authorList>
    </citation>
    <scope>NUCLEOTIDE SEQUENCE [LARGE SCALE GENOMIC DNA]</scope>
    <source>
        <strain evidence="12 13">600690</strain>
    </source>
</reference>
<name>A0A7G6K735_SHIBO</name>
<dbReference type="InterPro" id="IPR015884">
    <property type="entry name" value="Malic_enzyme_CS"/>
</dbReference>
<gene>
    <name evidence="12" type="ORF">G5S56_19070</name>
</gene>
<evidence type="ECO:0000256" key="5">
    <source>
        <dbReference type="ARBA" id="ARBA00023027"/>
    </source>
</evidence>
<dbReference type="InterPro" id="IPR036291">
    <property type="entry name" value="NAD(P)-bd_dom_sf"/>
</dbReference>
<dbReference type="AlphaFoldDB" id="A0A7G6K735"/>
<dbReference type="PRINTS" id="PR00072">
    <property type="entry name" value="MALOXRDTASE"/>
</dbReference>
<feature type="active site" description="Proton donor" evidence="6">
    <location>
        <position position="103"/>
    </location>
</feature>
<dbReference type="PIRSF" id="PIRSF000106">
    <property type="entry name" value="ME"/>
    <property type="match status" value="1"/>
</dbReference>
<dbReference type="GO" id="GO:0004470">
    <property type="term" value="F:malic enzyme activity"/>
    <property type="evidence" value="ECO:0007669"/>
    <property type="project" value="InterPro"/>
</dbReference>
<dbReference type="GO" id="GO:0006108">
    <property type="term" value="P:malate metabolic process"/>
    <property type="evidence" value="ECO:0007669"/>
    <property type="project" value="TreeGrafter"/>
</dbReference>
<sequence length="564" mass="62955">MDNKKMVDVLYIPLTGSLLLESPLLNKGSSFTKQERHDFNLNGLLPDSVENIEEQAERAYQQYNEVNNESAKHIYLRNIQDTNETLFYYLLKKYLSEMLPIIYTPVVGTACEKYSWMYRRSRGVFISWSDRERIDDILHDIAAQDIKVIVVTDGERILGLGDLGVGGMGIPIGKLSLYTVCGGINPAQTLPIMLDVGTNNPQLLQDPRYLGWRHPRVTGEDYYAFIGMFVAAVKRRWPTVLLQFEDFAQHTAVPLLKRYRDELCCFNDDIQGTASVALATLLAACRGIHRDFNSQPMVIVGAGAAGCGIAQHIVACRMADGLSAEEARRTIYMVDRDGLVMSDSPSLVDFQRSLAHAPESLKEWDYYGKTPNLLDVVCNAKPAIMLGVSGQRGLFTEKLIREMHHHCERPIIMPLSNPTSRMEAMPEDLLRWTDGNAIVATGSPCEAVSINDRIITISQCNNIYIFPAVGLGVTISGASRVTEAMLMAASYARANVSPFVNTGEGELLPAMENLCDITRHIAFKVAQAAQFSGVADGMDDATLLQRIKDNYWLPQYRPYRRRAI</sequence>
<feature type="binding site" evidence="7">
    <location>
        <position position="461"/>
    </location>
    <ligand>
        <name>(S)-malate</name>
        <dbReference type="ChEBI" id="CHEBI:15589"/>
    </ligand>
</feature>
<feature type="binding site" evidence="7">
    <location>
        <position position="417"/>
    </location>
    <ligand>
        <name>(S)-malate</name>
        <dbReference type="ChEBI" id="CHEBI:15589"/>
    </ligand>
</feature>
<dbReference type="GO" id="GO:0005829">
    <property type="term" value="C:cytosol"/>
    <property type="evidence" value="ECO:0007669"/>
    <property type="project" value="TreeGrafter"/>
</dbReference>
<dbReference type="PANTHER" id="PTHR23406">
    <property type="entry name" value="MALIC ENZYME-RELATED"/>
    <property type="match status" value="1"/>
</dbReference>
<dbReference type="RefSeq" id="WP_078166558.1">
    <property type="nucleotide sequence ID" value="NZ_CP026846.1"/>
</dbReference>
<dbReference type="FunFam" id="3.40.50.10380:FF:000001">
    <property type="entry name" value="NAD-dependent malic enzyme"/>
    <property type="match status" value="1"/>
</dbReference>
<evidence type="ECO:0000256" key="2">
    <source>
        <dbReference type="ARBA" id="ARBA00008785"/>
    </source>
</evidence>
<keyword evidence="4" id="KW-0560">Oxidoreductase</keyword>
<dbReference type="SUPFAM" id="SSF51735">
    <property type="entry name" value="NAD(P)-binding Rossmann-fold domains"/>
    <property type="match status" value="1"/>
</dbReference>
<evidence type="ECO:0000256" key="7">
    <source>
        <dbReference type="PIRSR" id="PIRSR000106-2"/>
    </source>
</evidence>
<dbReference type="GO" id="GO:0051287">
    <property type="term" value="F:NAD binding"/>
    <property type="evidence" value="ECO:0007669"/>
    <property type="project" value="InterPro"/>
</dbReference>
<dbReference type="Pfam" id="PF03949">
    <property type="entry name" value="Malic_M"/>
    <property type="match status" value="1"/>
</dbReference>
<feature type="binding site" evidence="8">
    <location>
        <position position="245"/>
    </location>
    <ligand>
        <name>a divalent metal cation</name>
        <dbReference type="ChEBI" id="CHEBI:60240"/>
    </ligand>
</feature>
<comment type="similarity">
    <text evidence="2 9">Belongs to the malic enzymes family.</text>
</comment>
<evidence type="ECO:0000259" key="10">
    <source>
        <dbReference type="SMART" id="SM00919"/>
    </source>
</evidence>
<dbReference type="InterPro" id="IPR046346">
    <property type="entry name" value="Aminoacid_DH-like_N_sf"/>
</dbReference>
<dbReference type="Pfam" id="PF00390">
    <property type="entry name" value="malic"/>
    <property type="match status" value="1"/>
</dbReference>
<dbReference type="SUPFAM" id="SSF53223">
    <property type="entry name" value="Aminoacid dehydrogenase-like, N-terminal domain"/>
    <property type="match status" value="1"/>
</dbReference>
<evidence type="ECO:0000313" key="12">
    <source>
        <dbReference type="EMBL" id="QNC63028.1"/>
    </source>
</evidence>
<evidence type="ECO:0000256" key="3">
    <source>
        <dbReference type="ARBA" id="ARBA00022723"/>
    </source>
</evidence>
<dbReference type="PROSITE" id="PS00331">
    <property type="entry name" value="MALIC_ENZYMES"/>
    <property type="match status" value="1"/>
</dbReference>
<dbReference type="SMART" id="SM01274">
    <property type="entry name" value="malic"/>
    <property type="match status" value="1"/>
</dbReference>
<dbReference type="InterPro" id="IPR001891">
    <property type="entry name" value="Malic_OxRdtase"/>
</dbReference>
<accession>A0A7G6K735</accession>
<keyword evidence="3 8" id="KW-0479">Metal-binding</keyword>
<dbReference type="NCBIfam" id="NF010052">
    <property type="entry name" value="PRK13529.1"/>
    <property type="match status" value="1"/>
</dbReference>
<feature type="domain" description="Malic enzyme NAD-binding" evidence="10">
    <location>
        <begin position="270"/>
        <end position="530"/>
    </location>
</feature>
<comment type="cofactor">
    <cofactor evidence="8">
        <name>Mg(2+)</name>
        <dbReference type="ChEBI" id="CHEBI:18420"/>
    </cofactor>
    <cofactor evidence="8">
        <name>Mn(2+)</name>
        <dbReference type="ChEBI" id="CHEBI:29035"/>
    </cofactor>
    <text evidence="8">Divalent metal cations. Prefers magnesium or manganese.</text>
</comment>